<dbReference type="Proteomes" id="UP000266723">
    <property type="component" value="Unassembled WGS sequence"/>
</dbReference>
<evidence type="ECO:0000313" key="2">
    <source>
        <dbReference type="Proteomes" id="UP000266723"/>
    </source>
</evidence>
<accession>A0ABQ7A6K7</accession>
<protein>
    <submittedName>
        <fullName evidence="1">Uncharacterized protein</fullName>
    </submittedName>
</protein>
<evidence type="ECO:0000313" key="1">
    <source>
        <dbReference type="EMBL" id="KAF3493302.1"/>
    </source>
</evidence>
<organism evidence="1 2">
    <name type="scientific">Brassica cretica</name>
    <name type="common">Mustard</name>
    <dbReference type="NCBI Taxonomy" id="69181"/>
    <lineage>
        <taxon>Eukaryota</taxon>
        <taxon>Viridiplantae</taxon>
        <taxon>Streptophyta</taxon>
        <taxon>Embryophyta</taxon>
        <taxon>Tracheophyta</taxon>
        <taxon>Spermatophyta</taxon>
        <taxon>Magnoliopsida</taxon>
        <taxon>eudicotyledons</taxon>
        <taxon>Gunneridae</taxon>
        <taxon>Pentapetalae</taxon>
        <taxon>rosids</taxon>
        <taxon>malvids</taxon>
        <taxon>Brassicales</taxon>
        <taxon>Brassicaceae</taxon>
        <taxon>Brassiceae</taxon>
        <taxon>Brassica</taxon>
    </lineage>
</organism>
<name>A0ABQ7A6K7_BRACR</name>
<dbReference type="EMBL" id="QGKV02002055">
    <property type="protein sequence ID" value="KAF3493302.1"/>
    <property type="molecule type" value="Genomic_DNA"/>
</dbReference>
<gene>
    <name evidence="1" type="ORF">DY000_02052903</name>
</gene>
<keyword evidence="2" id="KW-1185">Reference proteome</keyword>
<comment type="caution">
    <text evidence="1">The sequence shown here is derived from an EMBL/GenBank/DDBJ whole genome shotgun (WGS) entry which is preliminary data.</text>
</comment>
<sequence>MNKMDSASFFNGFEIKGFREERFKEKRNKNKTTQIPAWVRVRVSFDRYSQDLAYTFIYARNEVSREGCQIRSVELLARESQKRGSQRLCSDYYNQDGEIRRLSDGCWDAGLTNWRGREKHFLEVG</sequence>
<proteinExistence type="predicted"/>
<reference evidence="1 2" key="1">
    <citation type="journal article" date="2020" name="BMC Genomics">
        <title>Intraspecific diversification of the crop wild relative Brassica cretica Lam. using demographic model selection.</title>
        <authorList>
            <person name="Kioukis A."/>
            <person name="Michalopoulou V.A."/>
            <person name="Briers L."/>
            <person name="Pirintsos S."/>
            <person name="Studholme D.J."/>
            <person name="Pavlidis P."/>
            <person name="Sarris P.F."/>
        </authorList>
    </citation>
    <scope>NUCLEOTIDE SEQUENCE [LARGE SCALE GENOMIC DNA]</scope>
    <source>
        <strain evidence="2">cv. PFS-1207/04</strain>
    </source>
</reference>